<proteinExistence type="predicted"/>
<evidence type="ECO:0000313" key="3">
    <source>
        <dbReference type="Proteomes" id="UP001642487"/>
    </source>
</evidence>
<feature type="compositionally biased region" description="Basic and acidic residues" evidence="1">
    <location>
        <begin position="59"/>
        <end position="68"/>
    </location>
</feature>
<keyword evidence="3" id="KW-1185">Reference proteome</keyword>
<reference evidence="2 3" key="1">
    <citation type="submission" date="2024-03" db="EMBL/GenBank/DDBJ databases">
        <authorList>
            <person name="Gkanogiannis A."/>
            <person name="Becerra Lopez-Lavalle L."/>
        </authorList>
    </citation>
    <scope>NUCLEOTIDE SEQUENCE [LARGE SCALE GENOMIC DNA]</scope>
</reference>
<evidence type="ECO:0000256" key="1">
    <source>
        <dbReference type="SAM" id="MobiDB-lite"/>
    </source>
</evidence>
<protein>
    <submittedName>
        <fullName evidence="2">Uncharacterized protein</fullName>
    </submittedName>
</protein>
<dbReference type="Proteomes" id="UP001642487">
    <property type="component" value="Chromosome 4"/>
</dbReference>
<sequence length="119" mass="14309">MFLPLPRLVKAEKPQLTERVFTKLNPFYKSSQHIAHPDYLITRKRKNKRRESKQSKAVNRSEKTEMKQKSIITNDSKPKYHFHVQQRSEIQHSISKIPKHKIKTTRIDRISKIKQQHQQ</sequence>
<evidence type="ECO:0000313" key="2">
    <source>
        <dbReference type="EMBL" id="CAK9319329.1"/>
    </source>
</evidence>
<gene>
    <name evidence="2" type="ORF">CITCOLO1_LOCUS11326</name>
</gene>
<feature type="region of interest" description="Disordered" evidence="1">
    <location>
        <begin position="42"/>
        <end position="119"/>
    </location>
</feature>
<dbReference type="EMBL" id="OZ021738">
    <property type="protein sequence ID" value="CAK9319329.1"/>
    <property type="molecule type" value="Genomic_DNA"/>
</dbReference>
<feature type="compositionally biased region" description="Basic residues" evidence="1">
    <location>
        <begin position="42"/>
        <end position="51"/>
    </location>
</feature>
<accession>A0ABP0YG15</accession>
<organism evidence="2 3">
    <name type="scientific">Citrullus colocynthis</name>
    <name type="common">colocynth</name>
    <dbReference type="NCBI Taxonomy" id="252529"/>
    <lineage>
        <taxon>Eukaryota</taxon>
        <taxon>Viridiplantae</taxon>
        <taxon>Streptophyta</taxon>
        <taxon>Embryophyta</taxon>
        <taxon>Tracheophyta</taxon>
        <taxon>Spermatophyta</taxon>
        <taxon>Magnoliopsida</taxon>
        <taxon>eudicotyledons</taxon>
        <taxon>Gunneridae</taxon>
        <taxon>Pentapetalae</taxon>
        <taxon>rosids</taxon>
        <taxon>fabids</taxon>
        <taxon>Cucurbitales</taxon>
        <taxon>Cucurbitaceae</taxon>
        <taxon>Benincaseae</taxon>
        <taxon>Citrullus</taxon>
    </lineage>
</organism>
<name>A0ABP0YG15_9ROSI</name>